<dbReference type="PANTHER" id="PTHR31108:SF8">
    <property type="entry name" value="PROVISIONAL ORTHOLOG OF TUMOR PROTEIN P63 REGULATED 1 LIKE"/>
    <property type="match status" value="1"/>
</dbReference>
<dbReference type="InterPro" id="IPR034753">
    <property type="entry name" value="hSac2"/>
</dbReference>
<dbReference type="InterPro" id="IPR022158">
    <property type="entry name" value="Inositol_phosphatase"/>
</dbReference>
<feature type="domain" description="HSac2" evidence="3">
    <location>
        <begin position="62"/>
        <end position="235"/>
    </location>
</feature>
<dbReference type="EMBL" id="JANPWB010000011">
    <property type="protein sequence ID" value="KAJ1122412.1"/>
    <property type="molecule type" value="Genomic_DNA"/>
</dbReference>
<comment type="caution">
    <text evidence="4">The sequence shown here is derived from an EMBL/GenBank/DDBJ whole genome shotgun (WGS) entry which is preliminary data.</text>
</comment>
<feature type="region of interest" description="Disordered" evidence="2">
    <location>
        <begin position="1"/>
        <end position="25"/>
    </location>
</feature>
<accession>A0AAV7P2C3</accession>
<dbReference type="GO" id="GO:0005737">
    <property type="term" value="C:cytoplasm"/>
    <property type="evidence" value="ECO:0007669"/>
    <property type="project" value="TreeGrafter"/>
</dbReference>
<dbReference type="Pfam" id="PF12456">
    <property type="entry name" value="hSac2"/>
    <property type="match status" value="1"/>
</dbReference>
<gene>
    <name evidence="4" type="ORF">NDU88_000899</name>
</gene>
<proteinExistence type="inferred from homology"/>
<evidence type="ECO:0000256" key="1">
    <source>
        <dbReference type="ARBA" id="ARBA00009163"/>
    </source>
</evidence>
<evidence type="ECO:0000259" key="3">
    <source>
        <dbReference type="PROSITE" id="PS51791"/>
    </source>
</evidence>
<comment type="similarity">
    <text evidence="1">Belongs to the TPRG1 family.</text>
</comment>
<reference evidence="4" key="1">
    <citation type="journal article" date="2022" name="bioRxiv">
        <title>Sequencing and chromosome-scale assembly of the giantPleurodeles waltlgenome.</title>
        <authorList>
            <person name="Brown T."/>
            <person name="Elewa A."/>
            <person name="Iarovenko S."/>
            <person name="Subramanian E."/>
            <person name="Araus A.J."/>
            <person name="Petzold A."/>
            <person name="Susuki M."/>
            <person name="Suzuki K.-i.T."/>
            <person name="Hayashi T."/>
            <person name="Toyoda A."/>
            <person name="Oliveira C."/>
            <person name="Osipova E."/>
            <person name="Leigh N.D."/>
            <person name="Simon A."/>
            <person name="Yun M.H."/>
        </authorList>
    </citation>
    <scope>NUCLEOTIDE SEQUENCE</scope>
    <source>
        <strain evidence="4">20211129_DDA</strain>
        <tissue evidence="4">Liver</tissue>
    </source>
</reference>
<evidence type="ECO:0000313" key="5">
    <source>
        <dbReference type="Proteomes" id="UP001066276"/>
    </source>
</evidence>
<dbReference type="PANTHER" id="PTHR31108">
    <property type="entry name" value="TUMOR PROTEIN P63-REGULATED GENE 1-LIKE PROTEIN"/>
    <property type="match status" value="1"/>
</dbReference>
<dbReference type="AlphaFoldDB" id="A0AAV7P2C3"/>
<evidence type="ECO:0000313" key="4">
    <source>
        <dbReference type="EMBL" id="KAJ1122412.1"/>
    </source>
</evidence>
<organism evidence="4 5">
    <name type="scientific">Pleurodeles waltl</name>
    <name type="common">Iberian ribbed newt</name>
    <dbReference type="NCBI Taxonomy" id="8319"/>
    <lineage>
        <taxon>Eukaryota</taxon>
        <taxon>Metazoa</taxon>
        <taxon>Chordata</taxon>
        <taxon>Craniata</taxon>
        <taxon>Vertebrata</taxon>
        <taxon>Euteleostomi</taxon>
        <taxon>Amphibia</taxon>
        <taxon>Batrachia</taxon>
        <taxon>Caudata</taxon>
        <taxon>Salamandroidea</taxon>
        <taxon>Salamandridae</taxon>
        <taxon>Pleurodelinae</taxon>
        <taxon>Pleurodeles</taxon>
    </lineage>
</organism>
<dbReference type="InterPro" id="IPR040242">
    <property type="entry name" value="TPRG1-like"/>
</dbReference>
<sequence>MEQVTTVCGGLQEPPTDPSPSPVLQVDHQEPHAHLYSKEPRVGYSPSALEPAPRRSGGDYFILRSGVLEQAIKDVTGILSPAVDGDVQSAWILTEINHWNQDQERLVLLTQNSLLLCQYDFVGLCSSQLFRVPLNFIDTIIWGPFTYPSTSLNKREGQAVRIQWDKLREPSFISRWNPWASDLPYVTLTEHPAADREKTVMHMCQLEKFKAKLTEQVQAAHATDPLPGRANGPLVLEKPIPVETYMGLLSFISSKAELGYAKSRGLFGF</sequence>
<dbReference type="PROSITE" id="PS51791">
    <property type="entry name" value="HSAC2"/>
    <property type="match status" value="1"/>
</dbReference>
<protein>
    <recommendedName>
        <fullName evidence="3">HSac2 domain-containing protein</fullName>
    </recommendedName>
</protein>
<keyword evidence="5" id="KW-1185">Reference proteome</keyword>
<evidence type="ECO:0000256" key="2">
    <source>
        <dbReference type="SAM" id="MobiDB-lite"/>
    </source>
</evidence>
<dbReference type="Proteomes" id="UP001066276">
    <property type="component" value="Chromosome 7"/>
</dbReference>
<name>A0AAV7P2C3_PLEWA</name>